<evidence type="ECO:0000313" key="1">
    <source>
        <dbReference type="EMBL" id="CAN77403.1"/>
    </source>
</evidence>
<proteinExistence type="predicted"/>
<reference evidence="1" key="1">
    <citation type="journal article" date="2007" name="PLoS ONE">
        <title>The first genome sequence of an elite grapevine cultivar (Pinot noir Vitis vinifera L.): coping with a highly heterozygous genome.</title>
        <authorList>
            <person name="Velasco R."/>
            <person name="Zharkikh A."/>
            <person name="Troggio M."/>
            <person name="Cartwright D.A."/>
            <person name="Cestaro A."/>
            <person name="Pruss D."/>
            <person name="Pindo M."/>
            <person name="FitzGerald L.M."/>
            <person name="Vezzulli S."/>
            <person name="Reid J."/>
            <person name="Malacarne G."/>
            <person name="Iliev D."/>
            <person name="Coppola G."/>
            <person name="Wardell B."/>
            <person name="Micheletti D."/>
            <person name="Macalma T."/>
            <person name="Facci M."/>
            <person name="Mitchell J.T."/>
            <person name="Perazzolli M."/>
            <person name="Eldredge G."/>
            <person name="Gatto P."/>
            <person name="Oyzerski R."/>
            <person name="Moretto M."/>
            <person name="Gutin N."/>
            <person name="Stefanini M."/>
            <person name="Chen Y."/>
            <person name="Segala C."/>
            <person name="Davenport C."/>
            <person name="Dematte L."/>
            <person name="Mraz A."/>
            <person name="Battilana J."/>
            <person name="Stormo K."/>
            <person name="Costa F."/>
            <person name="Tao Q."/>
            <person name="Si-Ammour A."/>
            <person name="Harkins T."/>
            <person name="Lackey A."/>
            <person name="Perbost C."/>
            <person name="Taillon B."/>
            <person name="Stella A."/>
            <person name="Solovyev V."/>
            <person name="Fawcett J.A."/>
            <person name="Sterck L."/>
            <person name="Vandepoele K."/>
            <person name="Grando S.M."/>
            <person name="Toppo S."/>
            <person name="Moser C."/>
            <person name="Lanchbury J."/>
            <person name="Bogden R."/>
            <person name="Skolnick M."/>
            <person name="Sgaramella V."/>
            <person name="Bhatnagar S.K."/>
            <person name="Fontana P."/>
            <person name="Gutin A."/>
            <person name="Van de Peer Y."/>
            <person name="Salamini F."/>
            <person name="Viola R."/>
        </authorList>
    </citation>
    <scope>NUCLEOTIDE SEQUENCE</scope>
</reference>
<dbReference type="AlphaFoldDB" id="A5BYW9"/>
<organism evidence="1">
    <name type="scientific">Vitis vinifera</name>
    <name type="common">Grape</name>
    <dbReference type="NCBI Taxonomy" id="29760"/>
    <lineage>
        <taxon>Eukaryota</taxon>
        <taxon>Viridiplantae</taxon>
        <taxon>Streptophyta</taxon>
        <taxon>Embryophyta</taxon>
        <taxon>Tracheophyta</taxon>
        <taxon>Spermatophyta</taxon>
        <taxon>Magnoliopsida</taxon>
        <taxon>eudicotyledons</taxon>
        <taxon>Gunneridae</taxon>
        <taxon>Pentapetalae</taxon>
        <taxon>rosids</taxon>
        <taxon>Vitales</taxon>
        <taxon>Vitaceae</taxon>
        <taxon>Viteae</taxon>
        <taxon>Vitis</taxon>
    </lineage>
</organism>
<name>A5BYW9_VITVI</name>
<gene>
    <name evidence="1" type="ORF">VITISV_007381</name>
</gene>
<protein>
    <submittedName>
        <fullName evidence="1">Uncharacterized protein</fullName>
    </submittedName>
</protein>
<accession>A5BYW9</accession>
<sequence>MTFLLGTLQAHHSQENDGSRQVVVGRVSMPEKRRDKQNKEMITVKLKTTEDPLQRYHKEKFVNTKGIKHRESTKDIAKKNNTCPPTSLITRVVYLSFFMSSIVGNRSPKTEST</sequence>
<dbReference type="EMBL" id="AM476239">
    <property type="protein sequence ID" value="CAN77403.1"/>
    <property type="molecule type" value="Genomic_DNA"/>
</dbReference>